<dbReference type="Gene3D" id="1.20.1070.10">
    <property type="entry name" value="Rhodopsin 7-helix transmembrane proteins"/>
    <property type="match status" value="1"/>
</dbReference>
<accession>R7V8G5</accession>
<protein>
    <recommendedName>
        <fullName evidence="5">G-protein coupled receptors family 1 profile domain-containing protein</fullName>
    </recommendedName>
</protein>
<proteinExistence type="predicted"/>
<reference evidence="4" key="1">
    <citation type="submission" date="2012-12" db="EMBL/GenBank/DDBJ databases">
        <authorList>
            <person name="Hellsten U."/>
            <person name="Grimwood J."/>
            <person name="Chapman J.A."/>
            <person name="Shapiro H."/>
            <person name="Aerts A."/>
            <person name="Otillar R.P."/>
            <person name="Terry A.Y."/>
            <person name="Boore J.L."/>
            <person name="Simakov O."/>
            <person name="Marletaz F."/>
            <person name="Cho S.-J."/>
            <person name="Edsinger-Gonzales E."/>
            <person name="Havlak P."/>
            <person name="Kuo D.-H."/>
            <person name="Larsson T."/>
            <person name="Lv J."/>
            <person name="Arendt D."/>
            <person name="Savage R."/>
            <person name="Osoegawa K."/>
            <person name="de Jong P."/>
            <person name="Lindberg D.R."/>
            <person name="Seaver E.C."/>
            <person name="Weisblat D.A."/>
            <person name="Putnam N.H."/>
            <person name="Grigoriev I.V."/>
            <person name="Rokhsar D.S."/>
        </authorList>
    </citation>
    <scope>NUCLEOTIDE SEQUENCE</scope>
    <source>
        <strain evidence="4">I ESC-2004</strain>
    </source>
</reference>
<dbReference type="Proteomes" id="UP000014760">
    <property type="component" value="Unassembled WGS sequence"/>
</dbReference>
<dbReference type="SUPFAM" id="SSF81321">
    <property type="entry name" value="Family A G protein-coupled receptor-like"/>
    <property type="match status" value="1"/>
</dbReference>
<reference evidence="3" key="3">
    <citation type="submission" date="2015-06" db="UniProtKB">
        <authorList>
            <consortium name="EnsemblMetazoa"/>
        </authorList>
    </citation>
    <scope>IDENTIFICATION</scope>
</reference>
<evidence type="ECO:0008006" key="5">
    <source>
        <dbReference type="Google" id="ProtNLM"/>
    </source>
</evidence>
<keyword evidence="1" id="KW-0472">Membrane</keyword>
<dbReference type="EMBL" id="AMQN01004629">
    <property type="status" value="NOT_ANNOTATED_CDS"/>
    <property type="molecule type" value="Genomic_DNA"/>
</dbReference>
<feature type="transmembrane region" description="Helical" evidence="1">
    <location>
        <begin position="64"/>
        <end position="83"/>
    </location>
</feature>
<feature type="transmembrane region" description="Helical" evidence="1">
    <location>
        <begin position="227"/>
        <end position="250"/>
    </location>
</feature>
<name>R7V8G5_CAPTE</name>
<evidence type="ECO:0000313" key="2">
    <source>
        <dbReference type="EMBL" id="ELU15138.1"/>
    </source>
</evidence>
<dbReference type="EnsemblMetazoa" id="CapteT215985">
    <property type="protein sequence ID" value="CapteP215985"/>
    <property type="gene ID" value="CapteG215985"/>
</dbReference>
<feature type="transmembrane region" description="Helical" evidence="1">
    <location>
        <begin position="133"/>
        <end position="156"/>
    </location>
</feature>
<keyword evidence="4" id="KW-1185">Reference proteome</keyword>
<dbReference type="AlphaFoldDB" id="R7V8G5"/>
<evidence type="ECO:0000313" key="3">
    <source>
        <dbReference type="EnsemblMetazoa" id="CapteP215985"/>
    </source>
</evidence>
<dbReference type="HOGENOM" id="CLU_980862_0_0_1"/>
<keyword evidence="1" id="KW-1133">Transmembrane helix</keyword>
<feature type="transmembrane region" description="Helical" evidence="1">
    <location>
        <begin position="183"/>
        <end position="207"/>
    </location>
</feature>
<keyword evidence="1" id="KW-0812">Transmembrane</keyword>
<organism evidence="2">
    <name type="scientific">Capitella teleta</name>
    <name type="common">Polychaete worm</name>
    <dbReference type="NCBI Taxonomy" id="283909"/>
    <lineage>
        <taxon>Eukaryota</taxon>
        <taxon>Metazoa</taxon>
        <taxon>Spiralia</taxon>
        <taxon>Lophotrochozoa</taxon>
        <taxon>Annelida</taxon>
        <taxon>Polychaeta</taxon>
        <taxon>Sedentaria</taxon>
        <taxon>Scolecida</taxon>
        <taxon>Capitellidae</taxon>
        <taxon>Capitella</taxon>
    </lineage>
</organism>
<feature type="transmembrane region" description="Helical" evidence="1">
    <location>
        <begin position="21"/>
        <end position="44"/>
    </location>
</feature>
<evidence type="ECO:0000313" key="4">
    <source>
        <dbReference type="Proteomes" id="UP000014760"/>
    </source>
</evidence>
<gene>
    <name evidence="2" type="ORF">CAPTEDRAFT_215985</name>
</gene>
<evidence type="ECO:0000256" key="1">
    <source>
        <dbReference type="SAM" id="Phobius"/>
    </source>
</evidence>
<feature type="transmembrane region" description="Helical" evidence="1">
    <location>
        <begin position="104"/>
        <end position="121"/>
    </location>
</feature>
<reference evidence="2 4" key="2">
    <citation type="journal article" date="2013" name="Nature">
        <title>Insights into bilaterian evolution from three spiralian genomes.</title>
        <authorList>
            <person name="Simakov O."/>
            <person name="Marletaz F."/>
            <person name="Cho S.J."/>
            <person name="Edsinger-Gonzales E."/>
            <person name="Havlak P."/>
            <person name="Hellsten U."/>
            <person name="Kuo D.H."/>
            <person name="Larsson T."/>
            <person name="Lv J."/>
            <person name="Arendt D."/>
            <person name="Savage R."/>
            <person name="Osoegawa K."/>
            <person name="de Jong P."/>
            <person name="Grimwood J."/>
            <person name="Chapman J.A."/>
            <person name="Shapiro H."/>
            <person name="Aerts A."/>
            <person name="Otillar R.P."/>
            <person name="Terry A.Y."/>
            <person name="Boore J.L."/>
            <person name="Grigoriev I.V."/>
            <person name="Lindberg D.R."/>
            <person name="Seaver E.C."/>
            <person name="Weisblat D.A."/>
            <person name="Putnam N.H."/>
            <person name="Rokhsar D.S."/>
        </authorList>
    </citation>
    <scope>NUCLEOTIDE SEQUENCE</scope>
    <source>
        <strain evidence="2 4">I ESC-2004</strain>
    </source>
</reference>
<sequence length="284" mass="31353">MALASLVASDMDKMLLRATAFTGIVFGITDVAVACVSIATWITSNKFLGNGMVVFLTSLSLGDLFLSTGGLGIIPIIGGWSTLDKEMMQLTMSLRDMPMMVQSVLQPLMIALLCIQFYLHITGNTRLSSTKISVVLAILAWFYAVLLIGAVILFYAKASDDIMKRIAVLRLPMAWLPGDFMRAWYILNVFVWVVIGAVLSIVCFTRSPNAVQPLNESSESPGCSSPRILIVQVIVTALTWLPYSLYTVLVEIDLMKFSYKPLITIMFTPELRKNFKAVLKCKCL</sequence>
<dbReference type="EMBL" id="KB293995">
    <property type="protein sequence ID" value="ELU15138.1"/>
    <property type="molecule type" value="Genomic_DNA"/>
</dbReference>